<comment type="caution">
    <text evidence="1">The sequence shown here is derived from an EMBL/GenBank/DDBJ whole genome shotgun (WGS) entry which is preliminary data.</text>
</comment>
<dbReference type="VEuPathDB" id="MicrosporidiaDB:M153_4810005699"/>
<accession>A0A0R0M4X3</accession>
<proteinExistence type="predicted"/>
<gene>
    <name evidence="1" type="ORF">M153_4810005699</name>
</gene>
<dbReference type="AlphaFoldDB" id="A0A0R0M4X3"/>
<organism evidence="1 2">
    <name type="scientific">Pseudoloma neurophilia</name>
    <dbReference type="NCBI Taxonomy" id="146866"/>
    <lineage>
        <taxon>Eukaryota</taxon>
        <taxon>Fungi</taxon>
        <taxon>Fungi incertae sedis</taxon>
        <taxon>Microsporidia</taxon>
        <taxon>Pseudoloma</taxon>
    </lineage>
</organism>
<name>A0A0R0M4X3_9MICR</name>
<dbReference type="EMBL" id="LGUB01000176">
    <property type="protein sequence ID" value="KRH93936.1"/>
    <property type="molecule type" value="Genomic_DNA"/>
</dbReference>
<sequence length="69" mass="8571">MLSFLYELFSRFQLYFTEIWGVTNGKQNLFDRLFFYMNYFNEICLLFLRFIFDLLTILNNFSIGCDFFR</sequence>
<evidence type="ECO:0000313" key="2">
    <source>
        <dbReference type="Proteomes" id="UP000051530"/>
    </source>
</evidence>
<evidence type="ECO:0000313" key="1">
    <source>
        <dbReference type="EMBL" id="KRH93936.1"/>
    </source>
</evidence>
<protein>
    <submittedName>
        <fullName evidence="1">Uncharacterized protein</fullName>
    </submittedName>
</protein>
<keyword evidence="2" id="KW-1185">Reference proteome</keyword>
<dbReference type="Proteomes" id="UP000051530">
    <property type="component" value="Unassembled WGS sequence"/>
</dbReference>
<reference evidence="1 2" key="1">
    <citation type="submission" date="2015-07" db="EMBL/GenBank/DDBJ databases">
        <title>The genome of Pseudoloma neurophilia, a relevant intracellular parasite of the zebrafish.</title>
        <authorList>
            <person name="Ndikumana S."/>
            <person name="Pelin A."/>
            <person name="Sanders J."/>
            <person name="Corradi N."/>
        </authorList>
    </citation>
    <scope>NUCLEOTIDE SEQUENCE [LARGE SCALE GENOMIC DNA]</scope>
    <source>
        <strain evidence="1 2">MK1</strain>
    </source>
</reference>